<dbReference type="EMBL" id="DSEC01000556">
    <property type="protein sequence ID" value="HER44326.1"/>
    <property type="molecule type" value="Genomic_DNA"/>
</dbReference>
<dbReference type="Pfam" id="PF00160">
    <property type="entry name" value="Pro_isomerase"/>
    <property type="match status" value="1"/>
</dbReference>
<gene>
    <name evidence="6" type="ORF">ENO08_07695</name>
</gene>
<evidence type="ECO:0000256" key="4">
    <source>
        <dbReference type="SAM" id="SignalP"/>
    </source>
</evidence>
<protein>
    <recommendedName>
        <fullName evidence="1">peptidylprolyl isomerase</fullName>
        <ecNumber evidence="1">5.2.1.8</ecNumber>
    </recommendedName>
</protein>
<evidence type="ECO:0000259" key="5">
    <source>
        <dbReference type="PROSITE" id="PS50072"/>
    </source>
</evidence>
<dbReference type="SUPFAM" id="SSF50891">
    <property type="entry name" value="Cyclophilin-like"/>
    <property type="match status" value="1"/>
</dbReference>
<reference evidence="6" key="1">
    <citation type="journal article" date="2020" name="mSystems">
        <title>Genome- and Community-Level Interaction Insights into Carbon Utilization and Element Cycling Functions of Hydrothermarchaeota in Hydrothermal Sediment.</title>
        <authorList>
            <person name="Zhou Z."/>
            <person name="Liu Y."/>
            <person name="Xu W."/>
            <person name="Pan J."/>
            <person name="Luo Z.H."/>
            <person name="Li M."/>
        </authorList>
    </citation>
    <scope>NUCLEOTIDE SEQUENCE [LARGE SCALE GENOMIC DNA]</scope>
    <source>
        <strain evidence="6">SpSt-1233</strain>
    </source>
</reference>
<proteinExistence type="predicted"/>
<keyword evidence="2" id="KW-0697">Rotamase</keyword>
<feature type="chain" id="PRO_5031276598" description="peptidylprolyl isomerase" evidence="4">
    <location>
        <begin position="29"/>
        <end position="151"/>
    </location>
</feature>
<accession>A0A7V2F532</accession>
<dbReference type="Proteomes" id="UP000886069">
    <property type="component" value="Unassembled WGS sequence"/>
</dbReference>
<dbReference type="EC" id="5.2.1.8" evidence="1"/>
<dbReference type="AlphaFoldDB" id="A0A7V2F532"/>
<comment type="caution">
    <text evidence="6">The sequence shown here is derived from an EMBL/GenBank/DDBJ whole genome shotgun (WGS) entry which is preliminary data.</text>
</comment>
<evidence type="ECO:0000256" key="3">
    <source>
        <dbReference type="ARBA" id="ARBA00023235"/>
    </source>
</evidence>
<evidence type="ECO:0000256" key="1">
    <source>
        <dbReference type="ARBA" id="ARBA00013194"/>
    </source>
</evidence>
<dbReference type="InterPro" id="IPR002130">
    <property type="entry name" value="Cyclophilin-type_PPIase_dom"/>
</dbReference>
<dbReference type="PROSITE" id="PS50072">
    <property type="entry name" value="CSA_PPIASE_2"/>
    <property type="match status" value="1"/>
</dbReference>
<dbReference type="GO" id="GO:0003755">
    <property type="term" value="F:peptidyl-prolyl cis-trans isomerase activity"/>
    <property type="evidence" value="ECO:0007669"/>
    <property type="project" value="UniProtKB-KW"/>
</dbReference>
<sequence>MKTMLVSSVRLSVSVAVMLGAACMPAAARQADTLAAQRPDTACAEATARKGLCMTLEKGGAVIIELYPDKAPKTVERIMKLAEEGFYDGLEFHRVESYLVQTGKGEHDLPPLEGEMFGQRIWHEEGMVGMARLPSDYDTATTQFYIMKERR</sequence>
<dbReference type="InterPro" id="IPR029000">
    <property type="entry name" value="Cyclophilin-like_dom_sf"/>
</dbReference>
<dbReference type="PANTHER" id="PTHR43246">
    <property type="entry name" value="PEPTIDYL-PROLYL CIS-TRANS ISOMERASE CYP38, CHLOROPLASTIC"/>
    <property type="match status" value="1"/>
</dbReference>
<feature type="signal peptide" evidence="4">
    <location>
        <begin position="1"/>
        <end position="28"/>
    </location>
</feature>
<organism evidence="6">
    <name type="scientific">Eiseniibacteriota bacterium</name>
    <dbReference type="NCBI Taxonomy" id="2212470"/>
    <lineage>
        <taxon>Bacteria</taxon>
        <taxon>Candidatus Eiseniibacteriota</taxon>
    </lineage>
</organism>
<feature type="non-terminal residue" evidence="6">
    <location>
        <position position="151"/>
    </location>
</feature>
<evidence type="ECO:0000313" key="6">
    <source>
        <dbReference type="EMBL" id="HER44326.1"/>
    </source>
</evidence>
<dbReference type="PROSITE" id="PS51257">
    <property type="entry name" value="PROKAR_LIPOPROTEIN"/>
    <property type="match status" value="1"/>
</dbReference>
<keyword evidence="4" id="KW-0732">Signal</keyword>
<dbReference type="Gene3D" id="2.40.100.10">
    <property type="entry name" value="Cyclophilin-like"/>
    <property type="match status" value="1"/>
</dbReference>
<feature type="domain" description="PPIase cyclophilin-type" evidence="5">
    <location>
        <begin position="57"/>
        <end position="151"/>
    </location>
</feature>
<evidence type="ECO:0000256" key="2">
    <source>
        <dbReference type="ARBA" id="ARBA00023110"/>
    </source>
</evidence>
<keyword evidence="3 6" id="KW-0413">Isomerase</keyword>
<name>A0A7V2F532_UNCEI</name>
<dbReference type="InterPro" id="IPR044665">
    <property type="entry name" value="E_coli_cyclophilin_A-like"/>
</dbReference>